<dbReference type="EMBL" id="CAAALY010031153">
    <property type="protein sequence ID" value="VEL17114.1"/>
    <property type="molecule type" value="Genomic_DNA"/>
</dbReference>
<evidence type="ECO:0000313" key="3">
    <source>
        <dbReference type="Proteomes" id="UP000784294"/>
    </source>
</evidence>
<organism evidence="2 3">
    <name type="scientific">Protopolystoma xenopodis</name>
    <dbReference type="NCBI Taxonomy" id="117903"/>
    <lineage>
        <taxon>Eukaryota</taxon>
        <taxon>Metazoa</taxon>
        <taxon>Spiralia</taxon>
        <taxon>Lophotrochozoa</taxon>
        <taxon>Platyhelminthes</taxon>
        <taxon>Monogenea</taxon>
        <taxon>Polyopisthocotylea</taxon>
        <taxon>Polystomatidea</taxon>
        <taxon>Polystomatidae</taxon>
        <taxon>Protopolystoma</taxon>
    </lineage>
</organism>
<sequence length="139" mass="15447">MPVSAQSELRKGPVSSKAKQAFRAEPPIPAPQTRVSWAPQRRSSTATRRTDQQHPGFWPKLAPTKPKDDLFATMADELTSDPYPLCRRPTNQISVGRARVRLDVAESVGKSVILEASYNPTHFAALGGWMDWIRKLALP</sequence>
<comment type="caution">
    <text evidence="2">The sequence shown here is derived from an EMBL/GenBank/DDBJ whole genome shotgun (WGS) entry which is preliminary data.</text>
</comment>
<dbReference type="AlphaFoldDB" id="A0A3S5B9V5"/>
<dbReference type="Proteomes" id="UP000784294">
    <property type="component" value="Unassembled WGS sequence"/>
</dbReference>
<evidence type="ECO:0000256" key="1">
    <source>
        <dbReference type="SAM" id="MobiDB-lite"/>
    </source>
</evidence>
<reference evidence="2" key="1">
    <citation type="submission" date="2018-11" db="EMBL/GenBank/DDBJ databases">
        <authorList>
            <consortium name="Pathogen Informatics"/>
        </authorList>
    </citation>
    <scope>NUCLEOTIDE SEQUENCE</scope>
</reference>
<name>A0A3S5B9V5_9PLAT</name>
<gene>
    <name evidence="2" type="ORF">PXEA_LOCUS10554</name>
</gene>
<proteinExistence type="predicted"/>
<accession>A0A3S5B9V5</accession>
<protein>
    <submittedName>
        <fullName evidence="2">Uncharacterized protein</fullName>
    </submittedName>
</protein>
<evidence type="ECO:0000313" key="2">
    <source>
        <dbReference type="EMBL" id="VEL17114.1"/>
    </source>
</evidence>
<keyword evidence="3" id="KW-1185">Reference proteome</keyword>
<feature type="region of interest" description="Disordered" evidence="1">
    <location>
        <begin position="1"/>
        <end position="65"/>
    </location>
</feature>